<dbReference type="Gene3D" id="2.60.120.380">
    <property type="match status" value="1"/>
</dbReference>
<evidence type="ECO:0000256" key="2">
    <source>
        <dbReference type="SAM" id="SignalP"/>
    </source>
</evidence>
<proteinExistence type="predicted"/>
<feature type="signal peptide" evidence="2">
    <location>
        <begin position="1"/>
        <end position="25"/>
    </location>
</feature>
<name>A0A3Q8I288_SORCE</name>
<reference evidence="3" key="1">
    <citation type="journal article" date="2018" name="J. Ind. Microbiol. Biotechnol.">
        <title>Genome mining reveals uncommon alkylpyrones as type III PKS products from myxobacteria.</title>
        <authorList>
            <person name="Hug J.J."/>
            <person name="Panter F."/>
            <person name="Krug D."/>
            <person name="Muller R."/>
        </authorList>
    </citation>
    <scope>NUCLEOTIDE SEQUENCE</scope>
    <source>
        <strain evidence="3">So ce38</strain>
    </source>
</reference>
<dbReference type="PANTHER" id="PTHR33227">
    <property type="entry name" value="STIGMA-SPECIFIC STIG1-LIKE PROTEIN 3"/>
    <property type="match status" value="1"/>
</dbReference>
<evidence type="ECO:0000313" key="3">
    <source>
        <dbReference type="EMBL" id="AYM52930.1"/>
    </source>
</evidence>
<dbReference type="PANTHER" id="PTHR33227:SF48">
    <property type="entry name" value="STIGMA-SPECIFIC STIG1-LIKE PROTEIN 4"/>
    <property type="match status" value="1"/>
</dbReference>
<dbReference type="InterPro" id="IPR006969">
    <property type="entry name" value="Stig-like"/>
</dbReference>
<dbReference type="NCBIfam" id="NF041328">
    <property type="entry name" value="C_rich_MXAN6577"/>
    <property type="match status" value="1"/>
</dbReference>
<dbReference type="EMBL" id="MH908888">
    <property type="protein sequence ID" value="AYM52930.1"/>
    <property type="molecule type" value="Genomic_DNA"/>
</dbReference>
<organism evidence="3">
    <name type="scientific">Sorangium cellulosum</name>
    <name type="common">Polyangium cellulosum</name>
    <dbReference type="NCBI Taxonomy" id="56"/>
    <lineage>
        <taxon>Bacteria</taxon>
        <taxon>Pseudomonadati</taxon>
        <taxon>Myxococcota</taxon>
        <taxon>Polyangia</taxon>
        <taxon>Polyangiales</taxon>
        <taxon>Polyangiaceae</taxon>
        <taxon>Sorangium</taxon>
    </lineage>
</organism>
<sequence length="920" mass="94101">MKRDRFRFRYAPSPAVAWLAAAVLAATSACGSDEAPAQICDVPYFDCDGVCVALGSDPDNCGACGDECPAGASCVNGACEAPSQGGGAGGAGGTDDTAVGGGGGAPDCEGGRYMERCDGVCVDTRTDPDHCGKCGKQCDPGRACAGSLCQRTCLEGLTDCAGSCVDINADPLHCGGCDRACDPGRPCEEGSCGCSVEPSEDIGAVAPQQVTGTTRDAADTRALSCSGSDAPDQTFLFTAPSAGTYIFDTLEAPFDTALGALSADTCAELACNDDAEGIQSQLFVDLAEGERILVVVTGASGAEGDFTLRLTQPGPVMCTPTALEPVVPQTVTGTTVGLEDQVSSDCDYTSSPDATYTFTAPEAGDYVFSARAPGEVILEVLEEGTCAGESLDCDIASDESTVMVELEAEETVLVAVSSPGRSLRSFTLDVFKAPPCPGQDLGSTVPQTVTGSNEGLPDVLSACFASTTGGEATYSFTAPNGGVYLFDTQGSSFPVLMDVRSGSCDGEFVTCADSDVTPARTTVPLAAGETVVLVLDTEGETGTYQLEISEVPCPLIDLGSTAPQTVTGTTAELFDLLQPSCGDSGGPEATYRFTAPADGLYTFDTEGSTFDTVLDVRSGSCAGPSLRCNDNVDPSGEVTTSRVSVLLSADQTVIVSLDSDSTSGEYMLNIAQQDAPPCPLIELGSTVPQTVTGNNEGYPDLLTPECGSGSGGEATYGFTAPADGYYTIDTAGSSIETILSVREGGCGEVETDCDSGGAASRLIVWLDAGASIVISVDTDGAEGEYALHVDQFDGTGTCDVPVELEPVLPLTATGTTRGSLKAKSASCGGSDAPEVIHSFTAPEAGTYLIDTAGSEYDTVLSVFDGDCSGEELECNDDSLWHSGVTSELSVTLEAGQTITIVVDGYDRYSGRYELHVDIEP</sequence>
<dbReference type="AlphaFoldDB" id="A0A3Q8I288"/>
<keyword evidence="1 2" id="KW-0732">Signal</keyword>
<feature type="chain" id="PRO_5018718943" description="Peptidase C-terminal archaeal/bacterial domain-containing protein" evidence="2">
    <location>
        <begin position="26"/>
        <end position="920"/>
    </location>
</feature>
<evidence type="ECO:0000256" key="1">
    <source>
        <dbReference type="ARBA" id="ARBA00022729"/>
    </source>
</evidence>
<dbReference type="PROSITE" id="PS51257">
    <property type="entry name" value="PROKAR_LIPOPROTEIN"/>
    <property type="match status" value="1"/>
</dbReference>
<protein>
    <recommendedName>
        <fullName evidence="4">Peptidase C-terminal archaeal/bacterial domain-containing protein</fullName>
    </recommendedName>
</protein>
<accession>A0A3Q8I288</accession>
<evidence type="ECO:0008006" key="4">
    <source>
        <dbReference type="Google" id="ProtNLM"/>
    </source>
</evidence>
<dbReference type="Pfam" id="PF04885">
    <property type="entry name" value="Stig1"/>
    <property type="match status" value="2"/>
</dbReference>